<keyword evidence="3" id="KW-1185">Reference proteome</keyword>
<dbReference type="SMART" id="SM00672">
    <property type="entry name" value="CAP10"/>
    <property type="match status" value="1"/>
</dbReference>
<proteinExistence type="predicted"/>
<feature type="domain" description="Glycosyl transferase CAP10" evidence="1">
    <location>
        <begin position="342"/>
        <end position="630"/>
    </location>
</feature>
<dbReference type="Pfam" id="PF05686">
    <property type="entry name" value="Glyco_transf_90"/>
    <property type="match status" value="1"/>
</dbReference>
<dbReference type="AlphaFoldDB" id="A0A1E3HG49"/>
<accession>A0A1E3HG49</accession>
<evidence type="ECO:0000313" key="2">
    <source>
        <dbReference type="EMBL" id="ODN74391.1"/>
    </source>
</evidence>
<dbReference type="Proteomes" id="UP000094065">
    <property type="component" value="Unassembled WGS sequence"/>
</dbReference>
<dbReference type="InterPro" id="IPR006598">
    <property type="entry name" value="CAP10"/>
</dbReference>
<protein>
    <recommendedName>
        <fullName evidence="1">Glycosyl transferase CAP10 domain-containing protein</fullName>
    </recommendedName>
</protein>
<sequence length="641" mass="74418">MMLRLRASRLTFCLALVVLITYSYFYISNNQGEDLESIGRDGIPRRHPSSLLNKGRSPHRSLANWWSQSIETEPVQVLEFTGDGLVKGWDSTYERLQQGDLTGAEKKQLQQAMEVHPIMELMARGQEKWENLLASQSKTFPQAVTEYTRRYGRQPPRGFDQWWQYCKRNKVKIVDDYDQINRDIEPYFALSPEMFRKRVDDLTKTEHTSHITLSPTSASSLYGERAHSSRARWLFVLLEPIAQYLPAEVTLSLSDHDLGSWLLGDDQKQAALKAIAEGRYLTEEEIKGFEKKNGRVSVKGTVSACPPGSPGWQRGVAKREGREIERPTKETSFIHDPLLTYDFCYNTDLLDVHGALSWDFVRDTTLRPIFQLSKNARNPEFLTTPLEAYENFTDPIAQKKYSPWEEKTINKLFWRGSSTGDSYSKRPDGHTWRQSHRPRLALMTQETEGVKDVWVQKGKIWEKESWSVAKLNEAYMDVGLTGQAHQCKKDDGTCDEMNQVIEFKARVLPEDSAKYKFQYDIDGNGWSSRFHRLIMSGSVVVKSTIYPEWFSDWLTPWVHYVPSKVDNSDLYDIMVFFVGTPDGSSPGHDDLARSIAEQARKFGEEHWRWEDMQAYMFRLMLEYSRLLAEDREDWSYQKRYD</sequence>
<dbReference type="PANTHER" id="PTHR12203">
    <property type="entry name" value="KDEL LYS-ASP-GLU-LEU CONTAINING - RELATED"/>
    <property type="match status" value="1"/>
</dbReference>
<dbReference type="OrthoDB" id="541052at2759"/>
<reference evidence="2 3" key="1">
    <citation type="submission" date="2016-06" db="EMBL/GenBank/DDBJ databases">
        <title>Evolution of pathogenesis and genome organization in the Tremellales.</title>
        <authorList>
            <person name="Cuomo C."/>
            <person name="Litvintseva A."/>
            <person name="Heitman J."/>
            <person name="Chen Y."/>
            <person name="Sun S."/>
            <person name="Springer D."/>
            <person name="Dromer F."/>
            <person name="Young S."/>
            <person name="Zeng Q."/>
            <person name="Chapman S."/>
            <person name="Gujja S."/>
            <person name="Saif S."/>
            <person name="Birren B."/>
        </authorList>
    </citation>
    <scope>NUCLEOTIDE SEQUENCE [LARGE SCALE GENOMIC DNA]</scope>
    <source>
        <strain evidence="2 3">CBS 6039</strain>
    </source>
</reference>
<comment type="caution">
    <text evidence="2">The sequence shown here is derived from an EMBL/GenBank/DDBJ whole genome shotgun (WGS) entry which is preliminary data.</text>
</comment>
<organism evidence="2 3">
    <name type="scientific">Cryptococcus amylolentus CBS 6039</name>
    <dbReference type="NCBI Taxonomy" id="1295533"/>
    <lineage>
        <taxon>Eukaryota</taxon>
        <taxon>Fungi</taxon>
        <taxon>Dikarya</taxon>
        <taxon>Basidiomycota</taxon>
        <taxon>Agaricomycotina</taxon>
        <taxon>Tremellomycetes</taxon>
        <taxon>Tremellales</taxon>
        <taxon>Cryptococcaceae</taxon>
        <taxon>Cryptococcus</taxon>
    </lineage>
</organism>
<dbReference type="EMBL" id="AWGJ01000011">
    <property type="protein sequence ID" value="ODN74391.1"/>
    <property type="molecule type" value="Genomic_DNA"/>
</dbReference>
<dbReference type="RefSeq" id="XP_018990172.1">
    <property type="nucleotide sequence ID" value="XM_019141365.1"/>
</dbReference>
<name>A0A1E3HG49_9TREE</name>
<gene>
    <name evidence="2" type="ORF">L202_06798</name>
</gene>
<dbReference type="InterPro" id="IPR051091">
    <property type="entry name" value="O-Glucosyltr/Glycosyltrsf_90"/>
</dbReference>
<evidence type="ECO:0000259" key="1">
    <source>
        <dbReference type="SMART" id="SM00672"/>
    </source>
</evidence>
<evidence type="ECO:0000313" key="3">
    <source>
        <dbReference type="Proteomes" id="UP000094065"/>
    </source>
</evidence>
<dbReference type="GeneID" id="30158107"/>
<dbReference type="PANTHER" id="PTHR12203:SF118">
    <property type="entry name" value="BETA-1,2-XYLOSYLTRANSFERASE 1"/>
    <property type="match status" value="1"/>
</dbReference>